<sequence length="104" mass="11751">MHEKDPKNCHRSGNLDVLMGEMKSILYGVDEFELDPEAYLQLTKEFFKDNTLQVEKLKAFLGVEPLLYHGREMKNAEKSGALGVTNGDVVMMILNASTSRARFV</sequence>
<dbReference type="OrthoDB" id="1047367at2759"/>
<organism evidence="1 2">
    <name type="scientific">Olea europaea subsp. europaea</name>
    <dbReference type="NCBI Taxonomy" id="158383"/>
    <lineage>
        <taxon>Eukaryota</taxon>
        <taxon>Viridiplantae</taxon>
        <taxon>Streptophyta</taxon>
        <taxon>Embryophyta</taxon>
        <taxon>Tracheophyta</taxon>
        <taxon>Spermatophyta</taxon>
        <taxon>Magnoliopsida</taxon>
        <taxon>eudicotyledons</taxon>
        <taxon>Gunneridae</taxon>
        <taxon>Pentapetalae</taxon>
        <taxon>asterids</taxon>
        <taxon>lamiids</taxon>
        <taxon>Lamiales</taxon>
        <taxon>Oleaceae</taxon>
        <taxon>Oleeae</taxon>
        <taxon>Olea</taxon>
    </lineage>
</organism>
<evidence type="ECO:0000313" key="2">
    <source>
        <dbReference type="Proteomes" id="UP000594638"/>
    </source>
</evidence>
<dbReference type="AlphaFoldDB" id="A0A8S0RJC6"/>
<dbReference type="CDD" id="cd17039">
    <property type="entry name" value="Ubl_ubiquitin_like"/>
    <property type="match status" value="1"/>
</dbReference>
<accession>A0A8S0RJC6</accession>
<proteinExistence type="predicted"/>
<dbReference type="Gramene" id="OE9A113439T1">
    <property type="protein sequence ID" value="OE9A113439C1"/>
    <property type="gene ID" value="OE9A113439"/>
</dbReference>
<keyword evidence="2" id="KW-1185">Reference proteome</keyword>
<comment type="caution">
    <text evidence="1">The sequence shown here is derived from an EMBL/GenBank/DDBJ whole genome shotgun (WGS) entry which is preliminary data.</text>
</comment>
<gene>
    <name evidence="1" type="ORF">OLEA9_A113439</name>
</gene>
<evidence type="ECO:0000313" key="1">
    <source>
        <dbReference type="EMBL" id="CAA2979258.1"/>
    </source>
</evidence>
<protein>
    <submittedName>
        <fullName evidence="1">Uncharacterized protein</fullName>
    </submittedName>
</protein>
<name>A0A8S0RJC6_OLEEU</name>
<dbReference type="EMBL" id="CACTIH010003627">
    <property type="protein sequence ID" value="CAA2979258.1"/>
    <property type="molecule type" value="Genomic_DNA"/>
</dbReference>
<dbReference type="Proteomes" id="UP000594638">
    <property type="component" value="Unassembled WGS sequence"/>
</dbReference>
<reference evidence="1 2" key="1">
    <citation type="submission" date="2019-12" db="EMBL/GenBank/DDBJ databases">
        <authorList>
            <person name="Alioto T."/>
            <person name="Alioto T."/>
            <person name="Gomez Garrido J."/>
        </authorList>
    </citation>
    <scope>NUCLEOTIDE SEQUENCE [LARGE SCALE GENOMIC DNA]</scope>
</reference>